<evidence type="ECO:0000256" key="2">
    <source>
        <dbReference type="ARBA" id="ARBA00022737"/>
    </source>
</evidence>
<dbReference type="EnsemblMetazoa" id="XM_016803918.2">
    <property type="protein sequence ID" value="XP_016659407.1"/>
    <property type="gene ID" value="LOC103309286"/>
</dbReference>
<dbReference type="GeneID" id="103309286"/>
<proteinExistence type="predicted"/>
<feature type="domain" description="BACK" evidence="3">
    <location>
        <begin position="39"/>
        <end position="109"/>
    </location>
</feature>
<sequence>MVTEQNVMDLLPSAVLLQLDYVKDVCVEFLQIKLNTANCLAIREFATFYNCMELLSSSEECIKTHFLKVVEAGEFLSLSSEEMINLISRDDINVPFEEKVCLRKFIIVIFNYC</sequence>
<keyword evidence="5" id="KW-1185">Reference proteome</keyword>
<keyword evidence="1" id="KW-0880">Kelch repeat</keyword>
<dbReference type="AlphaFoldDB" id="A0A8R2D3W2"/>
<dbReference type="SMART" id="SM00875">
    <property type="entry name" value="BACK"/>
    <property type="match status" value="1"/>
</dbReference>
<dbReference type="Gene3D" id="1.25.40.420">
    <property type="match status" value="1"/>
</dbReference>
<dbReference type="Pfam" id="PF07707">
    <property type="entry name" value="BACK"/>
    <property type="match status" value="1"/>
</dbReference>
<dbReference type="InterPro" id="IPR011705">
    <property type="entry name" value="BACK"/>
</dbReference>
<dbReference type="PANTHER" id="PTHR24412:SF466">
    <property type="entry name" value="RING CANAL KELCH PROTEIN"/>
    <property type="match status" value="1"/>
</dbReference>
<dbReference type="OrthoDB" id="6350321at2759"/>
<evidence type="ECO:0000313" key="5">
    <source>
        <dbReference type="Proteomes" id="UP000007819"/>
    </source>
</evidence>
<dbReference type="KEGG" id="api:103309286"/>
<name>A0A8R2D3W2_ACYPI</name>
<reference evidence="4" key="2">
    <citation type="submission" date="2022-06" db="UniProtKB">
        <authorList>
            <consortium name="EnsemblMetazoa"/>
        </authorList>
    </citation>
    <scope>IDENTIFICATION</scope>
</reference>
<dbReference type="RefSeq" id="XP_016659407.1">
    <property type="nucleotide sequence ID" value="XM_016803918.2"/>
</dbReference>
<accession>A0A8R2D3W2</accession>
<evidence type="ECO:0000256" key="1">
    <source>
        <dbReference type="ARBA" id="ARBA00022441"/>
    </source>
</evidence>
<keyword evidence="2" id="KW-0677">Repeat</keyword>
<dbReference type="PANTHER" id="PTHR24412">
    <property type="entry name" value="KELCH PROTEIN"/>
    <property type="match status" value="1"/>
</dbReference>
<evidence type="ECO:0000259" key="3">
    <source>
        <dbReference type="SMART" id="SM00875"/>
    </source>
</evidence>
<protein>
    <recommendedName>
        <fullName evidence="3">BACK domain-containing protein</fullName>
    </recommendedName>
</protein>
<dbReference type="Proteomes" id="UP000007819">
    <property type="component" value="Chromosome X"/>
</dbReference>
<evidence type="ECO:0000313" key="4">
    <source>
        <dbReference type="EnsemblMetazoa" id="XP_016659407.1"/>
    </source>
</evidence>
<organism evidence="4 5">
    <name type="scientific">Acyrthosiphon pisum</name>
    <name type="common">Pea aphid</name>
    <dbReference type="NCBI Taxonomy" id="7029"/>
    <lineage>
        <taxon>Eukaryota</taxon>
        <taxon>Metazoa</taxon>
        <taxon>Ecdysozoa</taxon>
        <taxon>Arthropoda</taxon>
        <taxon>Hexapoda</taxon>
        <taxon>Insecta</taxon>
        <taxon>Pterygota</taxon>
        <taxon>Neoptera</taxon>
        <taxon>Paraneoptera</taxon>
        <taxon>Hemiptera</taxon>
        <taxon>Sternorrhyncha</taxon>
        <taxon>Aphidomorpha</taxon>
        <taxon>Aphidoidea</taxon>
        <taxon>Aphididae</taxon>
        <taxon>Macrosiphini</taxon>
        <taxon>Acyrthosiphon</taxon>
    </lineage>
</organism>
<dbReference type="InterPro" id="IPR011333">
    <property type="entry name" value="SKP1/BTB/POZ_sf"/>
</dbReference>
<dbReference type="Gene3D" id="3.30.710.10">
    <property type="entry name" value="Potassium Channel Kv1.1, Chain A"/>
    <property type="match status" value="1"/>
</dbReference>
<reference evidence="5" key="1">
    <citation type="submission" date="2010-06" db="EMBL/GenBank/DDBJ databases">
        <authorList>
            <person name="Jiang H."/>
            <person name="Abraham K."/>
            <person name="Ali S."/>
            <person name="Alsbrooks S.L."/>
            <person name="Anim B.N."/>
            <person name="Anosike U.S."/>
            <person name="Attaway T."/>
            <person name="Bandaranaike D.P."/>
            <person name="Battles P.K."/>
            <person name="Bell S.N."/>
            <person name="Bell A.V."/>
            <person name="Beltran B."/>
            <person name="Bickham C."/>
            <person name="Bustamante Y."/>
            <person name="Caleb T."/>
            <person name="Canada A."/>
            <person name="Cardenas V."/>
            <person name="Carter K."/>
            <person name="Chacko J."/>
            <person name="Chandrabose M.N."/>
            <person name="Chavez D."/>
            <person name="Chavez A."/>
            <person name="Chen L."/>
            <person name="Chu H.-S."/>
            <person name="Claassen K.J."/>
            <person name="Cockrell R."/>
            <person name="Collins M."/>
            <person name="Cooper J.A."/>
            <person name="Cree A."/>
            <person name="Curry S.M."/>
            <person name="Da Y."/>
            <person name="Dao M.D."/>
            <person name="Das B."/>
            <person name="Davila M.-L."/>
            <person name="Davy-Carroll L."/>
            <person name="Denson S."/>
            <person name="Dinh H."/>
            <person name="Ebong V.E."/>
            <person name="Edwards J.R."/>
            <person name="Egan A."/>
            <person name="El-Daye J."/>
            <person name="Escobedo L."/>
            <person name="Fernandez S."/>
            <person name="Fernando P.R."/>
            <person name="Flagg N."/>
            <person name="Forbes L.D."/>
            <person name="Fowler R.G."/>
            <person name="Fu Q."/>
            <person name="Gabisi R.A."/>
            <person name="Ganer J."/>
            <person name="Garbino Pronczuk A."/>
            <person name="Garcia R.M."/>
            <person name="Garner T."/>
            <person name="Garrett T.E."/>
            <person name="Gonzalez D.A."/>
            <person name="Hamid H."/>
            <person name="Hawkins E.S."/>
            <person name="Hirani K."/>
            <person name="Hogues M.E."/>
            <person name="Hollins B."/>
            <person name="Hsiao C.-H."/>
            <person name="Jabil R."/>
            <person name="James M.L."/>
            <person name="Jhangiani S.N."/>
            <person name="Johnson B."/>
            <person name="Johnson Q."/>
            <person name="Joshi V."/>
            <person name="Kalu J.B."/>
            <person name="Kam C."/>
            <person name="Kashfia A."/>
            <person name="Keebler J."/>
            <person name="Kisamo H."/>
            <person name="Kovar C.L."/>
            <person name="Lago L.A."/>
            <person name="Lai C.-Y."/>
            <person name="Laidlaw J."/>
            <person name="Lara F."/>
            <person name="Le T.-K."/>
            <person name="Lee S.L."/>
            <person name="Legall F.H."/>
            <person name="Lemon S.J."/>
            <person name="Lewis L.R."/>
            <person name="Li B."/>
            <person name="Liu Y."/>
            <person name="Liu Y.-S."/>
            <person name="Lopez J."/>
            <person name="Lozado R.J."/>
            <person name="Lu J."/>
            <person name="Madu R.C."/>
            <person name="Maheshwari M."/>
            <person name="Maheshwari R."/>
            <person name="Malloy K."/>
            <person name="Martinez E."/>
            <person name="Mathew T."/>
            <person name="Mercado I.C."/>
            <person name="Mercado C."/>
            <person name="Meyer B."/>
            <person name="Montgomery K."/>
            <person name="Morgan M.B."/>
            <person name="Munidasa M."/>
            <person name="Nazareth L.V."/>
            <person name="Nelson J."/>
            <person name="Ng B.M."/>
            <person name="Nguyen N.B."/>
            <person name="Nguyen P.Q."/>
            <person name="Nguyen T."/>
            <person name="Obregon M."/>
            <person name="Okwuonu G.O."/>
            <person name="Onwere C.G."/>
            <person name="Orozco G."/>
            <person name="Parra A."/>
            <person name="Patel S."/>
            <person name="Patil S."/>
            <person name="Perez A."/>
            <person name="Perez Y."/>
            <person name="Pham C."/>
            <person name="Primus E.L."/>
            <person name="Pu L.-L."/>
            <person name="Puazo M."/>
            <person name="Qin X."/>
            <person name="Quiroz J.B."/>
            <person name="Reese J."/>
            <person name="Richards S."/>
            <person name="Rives C.M."/>
            <person name="Robberts R."/>
            <person name="Ruiz S.J."/>
            <person name="Ruiz M.J."/>
            <person name="Santibanez J."/>
            <person name="Schneider B.W."/>
            <person name="Sisson I."/>
            <person name="Smith M."/>
            <person name="Sodergren E."/>
            <person name="Song X.-Z."/>
            <person name="Song B.B."/>
            <person name="Summersgill H."/>
            <person name="Thelus R."/>
            <person name="Thornton R.D."/>
            <person name="Trejos Z.Y."/>
            <person name="Usmani K."/>
            <person name="Vattathil S."/>
            <person name="Villasana D."/>
            <person name="Walker D.L."/>
            <person name="Wang S."/>
            <person name="Wang K."/>
            <person name="White C.S."/>
            <person name="Williams A.C."/>
            <person name="Williamson J."/>
            <person name="Wilson K."/>
            <person name="Woghiren I.O."/>
            <person name="Woodworth J.R."/>
            <person name="Worley K.C."/>
            <person name="Wright R.A."/>
            <person name="Wu W."/>
            <person name="Young L."/>
            <person name="Zhang L."/>
            <person name="Zhang J."/>
            <person name="Zhu Y."/>
            <person name="Muzny D.M."/>
            <person name="Weinstock G."/>
            <person name="Gibbs R.A."/>
        </authorList>
    </citation>
    <scope>NUCLEOTIDE SEQUENCE [LARGE SCALE GENOMIC DNA]</scope>
    <source>
        <strain evidence="5">LSR1</strain>
    </source>
</reference>